<sequence>MGIKSHTAAPTAALALGLCAVASLVAAVIGNLGLMSPAMGEPAALTKKQSEALDTYNNSRNHFEAILGQRRTQINSRQPLPNLPGQALYLARNNMMSAYKDLTDALPSKIGGPNKYGIPPAYFSADNEPLLDEYRRLFDLMQAPPVNAQNSDTPFKDVVDLGTAIARVRGLDAANAEAAGRTSLGLFFAETNGNQNIGNARSNKYKGSLQTGIPEDQNGRKKWAAIKKSIAALDPALSLRDDKEEARVGNLDHRYNHWTAVRDGLMNAHADIFPQVPSIVKTLPDPIDQMKLFELIQIIPSPTKSALKSSNLLNYRISDPTIMGYLRNNSVFTFGQADRAKTSATFREILDAMWLFNDKFERALAEFDKIKARSKG</sequence>
<accession>A0ABU8BDK1</accession>
<proteinExistence type="predicted"/>
<protein>
    <recommendedName>
        <fullName evidence="3">DUF885 domain-containing protein</fullName>
    </recommendedName>
</protein>
<dbReference type="RefSeq" id="WP_334482045.1">
    <property type="nucleotide sequence ID" value="NZ_JAZHRV010000001.1"/>
</dbReference>
<evidence type="ECO:0000313" key="2">
    <source>
        <dbReference type="Proteomes" id="UP001364224"/>
    </source>
</evidence>
<keyword evidence="2" id="KW-1185">Reference proteome</keyword>
<dbReference type="Proteomes" id="UP001364224">
    <property type="component" value="Unassembled WGS sequence"/>
</dbReference>
<organism evidence="1 2">
    <name type="scientific">Bradyrhizobium algeriense</name>
    <dbReference type="NCBI Taxonomy" id="634784"/>
    <lineage>
        <taxon>Bacteria</taxon>
        <taxon>Pseudomonadati</taxon>
        <taxon>Pseudomonadota</taxon>
        <taxon>Alphaproteobacteria</taxon>
        <taxon>Hyphomicrobiales</taxon>
        <taxon>Nitrobacteraceae</taxon>
        <taxon>Bradyrhizobium</taxon>
    </lineage>
</organism>
<evidence type="ECO:0000313" key="1">
    <source>
        <dbReference type="EMBL" id="MEH2556617.1"/>
    </source>
</evidence>
<reference evidence="1 2" key="1">
    <citation type="submission" date="2024-02" db="EMBL/GenBank/DDBJ databases">
        <title>Adaptive strategies in a cosmopolitan and abundant soil bacterium.</title>
        <authorList>
            <person name="Carini P."/>
        </authorList>
    </citation>
    <scope>NUCLEOTIDE SEQUENCE [LARGE SCALE GENOMIC DNA]</scope>
    <source>
        <strain evidence="1 2">AZCC 1608</strain>
    </source>
</reference>
<evidence type="ECO:0008006" key="3">
    <source>
        <dbReference type="Google" id="ProtNLM"/>
    </source>
</evidence>
<name>A0ABU8BDK1_9BRAD</name>
<dbReference type="EMBL" id="JAZHRV010000001">
    <property type="protein sequence ID" value="MEH2556617.1"/>
    <property type="molecule type" value="Genomic_DNA"/>
</dbReference>
<gene>
    <name evidence="1" type="ORF">V1286_004146</name>
</gene>
<comment type="caution">
    <text evidence="1">The sequence shown here is derived from an EMBL/GenBank/DDBJ whole genome shotgun (WGS) entry which is preliminary data.</text>
</comment>